<dbReference type="SUPFAM" id="SSF55729">
    <property type="entry name" value="Acyl-CoA N-acyltransferases (Nat)"/>
    <property type="match status" value="1"/>
</dbReference>
<dbReference type="OrthoDB" id="6172743at2"/>
<keyword evidence="5" id="KW-1185">Reference proteome</keyword>
<dbReference type="Proteomes" id="UP000094412">
    <property type="component" value="Unassembled WGS sequence"/>
</dbReference>
<dbReference type="Pfam" id="PF13508">
    <property type="entry name" value="Acetyltransf_7"/>
    <property type="match status" value="1"/>
</dbReference>
<dbReference type="CDD" id="cd04301">
    <property type="entry name" value="NAT_SF"/>
    <property type="match status" value="1"/>
</dbReference>
<dbReference type="InterPro" id="IPR016181">
    <property type="entry name" value="Acyl_CoA_acyltransferase"/>
</dbReference>
<dbReference type="InterPro" id="IPR000182">
    <property type="entry name" value="GNAT_dom"/>
</dbReference>
<organism evidence="4 5">
    <name type="scientific">Mesorhizobium hungaricum</name>
    <dbReference type="NCBI Taxonomy" id="1566387"/>
    <lineage>
        <taxon>Bacteria</taxon>
        <taxon>Pseudomonadati</taxon>
        <taxon>Pseudomonadota</taxon>
        <taxon>Alphaproteobacteria</taxon>
        <taxon>Hyphomicrobiales</taxon>
        <taxon>Phyllobacteriaceae</taxon>
        <taxon>Mesorhizobium</taxon>
    </lineage>
</organism>
<dbReference type="EMBL" id="MDEO01000033">
    <property type="protein sequence ID" value="OCX16525.1"/>
    <property type="molecule type" value="Genomic_DNA"/>
</dbReference>
<evidence type="ECO:0000313" key="5">
    <source>
        <dbReference type="Proteomes" id="UP000094412"/>
    </source>
</evidence>
<keyword evidence="1 4" id="KW-0808">Transferase</keyword>
<dbReference type="PROSITE" id="PS51186">
    <property type="entry name" value="GNAT"/>
    <property type="match status" value="1"/>
</dbReference>
<gene>
    <name evidence="4" type="ORF">QV13_17145</name>
</gene>
<dbReference type="Gene3D" id="3.40.630.30">
    <property type="match status" value="1"/>
</dbReference>
<accession>A0A1C2DPH9</accession>
<name>A0A1C2DPH9_9HYPH</name>
<dbReference type="PANTHER" id="PTHR43800:SF1">
    <property type="entry name" value="PEPTIDYL-LYSINE N-ACETYLTRANSFERASE YJAB"/>
    <property type="match status" value="1"/>
</dbReference>
<dbReference type="PANTHER" id="PTHR43800">
    <property type="entry name" value="PEPTIDYL-LYSINE N-ACETYLTRANSFERASE YJAB"/>
    <property type="match status" value="1"/>
</dbReference>
<evidence type="ECO:0000313" key="4">
    <source>
        <dbReference type="EMBL" id="OCX16525.1"/>
    </source>
</evidence>
<reference evidence="4 5" key="1">
    <citation type="submission" date="2016-08" db="EMBL/GenBank/DDBJ databases">
        <title>Whole genome sequence of Mesorhizobium sp. strain UASWS1009 isolated from industrial sewage.</title>
        <authorList>
            <person name="Crovadore J."/>
            <person name="Calmin G."/>
            <person name="Chablais R."/>
            <person name="Cochard B."/>
            <person name="Lefort F."/>
        </authorList>
    </citation>
    <scope>NUCLEOTIDE SEQUENCE [LARGE SCALE GENOMIC DNA]</scope>
    <source>
        <strain evidence="4 5">UASWS1009</strain>
    </source>
</reference>
<evidence type="ECO:0000256" key="2">
    <source>
        <dbReference type="ARBA" id="ARBA00023315"/>
    </source>
</evidence>
<comment type="caution">
    <text evidence="4">The sequence shown here is derived from an EMBL/GenBank/DDBJ whole genome shotgun (WGS) entry which is preliminary data.</text>
</comment>
<keyword evidence="2" id="KW-0012">Acyltransferase</keyword>
<proteinExistence type="predicted"/>
<evidence type="ECO:0000256" key="1">
    <source>
        <dbReference type="ARBA" id="ARBA00022679"/>
    </source>
</evidence>
<sequence>MIKDRGATIRAYRDDLDRDRLAEIWLAASRVGHPFLSETELLDQQAKVRNTYLPQAENWVVEDNGSQVGFIGLIDNFIGGLFVDPTAHGSGHGKALVLYAATLKGTLDLEVYAANVAAIGFYRRLGFLEVSRSQRDDEGTSREVVLMQRPASEQGCPGR</sequence>
<protein>
    <submittedName>
        <fullName evidence="4">GNAT family N-acetyltransferase</fullName>
    </submittedName>
</protein>
<feature type="domain" description="N-acetyltransferase" evidence="3">
    <location>
        <begin position="7"/>
        <end position="152"/>
    </location>
</feature>
<dbReference type="RefSeq" id="WP_024924455.1">
    <property type="nucleotide sequence ID" value="NZ_MDEO01000033.1"/>
</dbReference>
<dbReference type="AlphaFoldDB" id="A0A1C2DPH9"/>
<dbReference type="GO" id="GO:0016747">
    <property type="term" value="F:acyltransferase activity, transferring groups other than amino-acyl groups"/>
    <property type="evidence" value="ECO:0007669"/>
    <property type="project" value="InterPro"/>
</dbReference>
<dbReference type="STRING" id="1566387.QV13_17145"/>
<evidence type="ECO:0000259" key="3">
    <source>
        <dbReference type="PROSITE" id="PS51186"/>
    </source>
</evidence>